<dbReference type="PANTHER" id="PTHR10000:SF53">
    <property type="entry name" value="5-AMINO-6-(5-PHOSPHO-D-RIBITYLAMINO)URACIL PHOSPHATASE YBJI-RELATED"/>
    <property type="match status" value="1"/>
</dbReference>
<keyword evidence="2" id="KW-1185">Reference proteome</keyword>
<dbReference type="GO" id="GO:0016787">
    <property type="term" value="F:hydrolase activity"/>
    <property type="evidence" value="ECO:0007669"/>
    <property type="project" value="UniProtKB-KW"/>
</dbReference>
<dbReference type="SFLD" id="SFLDS00003">
    <property type="entry name" value="Haloacid_Dehalogenase"/>
    <property type="match status" value="1"/>
</dbReference>
<evidence type="ECO:0000313" key="2">
    <source>
        <dbReference type="Proteomes" id="UP001500460"/>
    </source>
</evidence>
<protein>
    <submittedName>
        <fullName evidence="1">Cof-type HAD-IIB family hydrolase</fullName>
    </submittedName>
</protein>
<dbReference type="NCBIfam" id="TIGR01484">
    <property type="entry name" value="HAD-SF-IIB"/>
    <property type="match status" value="1"/>
</dbReference>
<evidence type="ECO:0000313" key="1">
    <source>
        <dbReference type="EMBL" id="GAA2424219.1"/>
    </source>
</evidence>
<dbReference type="Gene3D" id="3.40.50.1000">
    <property type="entry name" value="HAD superfamily/HAD-like"/>
    <property type="match status" value="1"/>
</dbReference>
<dbReference type="CDD" id="cd07518">
    <property type="entry name" value="HAD_YbiV-Like"/>
    <property type="match status" value="1"/>
</dbReference>
<comment type="caution">
    <text evidence="1">The sequence shown here is derived from an EMBL/GenBank/DDBJ whole genome shotgun (WGS) entry which is preliminary data.</text>
</comment>
<name>A0ABN3J7Z2_9ACTN</name>
<reference evidence="1 2" key="1">
    <citation type="journal article" date="2019" name="Int. J. Syst. Evol. Microbiol.">
        <title>The Global Catalogue of Microorganisms (GCM) 10K type strain sequencing project: providing services to taxonomists for standard genome sequencing and annotation.</title>
        <authorList>
            <consortium name="The Broad Institute Genomics Platform"/>
            <consortium name="The Broad Institute Genome Sequencing Center for Infectious Disease"/>
            <person name="Wu L."/>
            <person name="Ma J."/>
        </authorList>
    </citation>
    <scope>NUCLEOTIDE SEQUENCE [LARGE SCALE GENOMIC DNA]</scope>
    <source>
        <strain evidence="1 2">JCM 6922</strain>
    </source>
</reference>
<dbReference type="InterPro" id="IPR036412">
    <property type="entry name" value="HAD-like_sf"/>
</dbReference>
<dbReference type="PANTHER" id="PTHR10000">
    <property type="entry name" value="PHOSPHOSERINE PHOSPHATASE"/>
    <property type="match status" value="1"/>
</dbReference>
<keyword evidence="1" id="KW-0378">Hydrolase</keyword>
<dbReference type="SUPFAM" id="SSF56784">
    <property type="entry name" value="HAD-like"/>
    <property type="match status" value="1"/>
</dbReference>
<dbReference type="Pfam" id="PF08282">
    <property type="entry name" value="Hydrolase_3"/>
    <property type="match status" value="1"/>
</dbReference>
<dbReference type="EMBL" id="BAAATK010000004">
    <property type="protein sequence ID" value="GAA2424219.1"/>
    <property type="molecule type" value="Genomic_DNA"/>
</dbReference>
<dbReference type="Gene3D" id="3.30.1240.10">
    <property type="match status" value="1"/>
</dbReference>
<gene>
    <name evidence="1" type="ORF">GCM10010421_08260</name>
</gene>
<proteinExistence type="predicted"/>
<accession>A0ABN3J7Z2</accession>
<organism evidence="1 2">
    <name type="scientific">Streptomyces glaucus</name>
    <dbReference type="NCBI Taxonomy" id="284029"/>
    <lineage>
        <taxon>Bacteria</taxon>
        <taxon>Bacillati</taxon>
        <taxon>Actinomycetota</taxon>
        <taxon>Actinomycetes</taxon>
        <taxon>Kitasatosporales</taxon>
        <taxon>Streptomycetaceae</taxon>
        <taxon>Streptomyces</taxon>
    </lineage>
</organism>
<dbReference type="Proteomes" id="UP001500460">
    <property type="component" value="Unassembled WGS sequence"/>
</dbReference>
<dbReference type="RefSeq" id="WP_344599969.1">
    <property type="nucleotide sequence ID" value="NZ_BAAATK010000004.1"/>
</dbReference>
<sequence>MSTTNAPRPAAPARPDIRLIVTDLDGTLLDADGRVPRGLWPLLDELRRRGVVFSPASGRQYATLAHLFAGVDDGMVHIAENGAFVVRDGVELSSDPLDPAVSARVVKSVRQLVDEGVDAGVVVCGKRSAYTERADPAFLAEVGRYYRAHRLVDDATAVDDEIVKVAVFDFGPVERGAAPALAPFADTHQVVVSSEHWIDLMSPTADKGAAVRRLQRHLGIGPAQTMVFGDYLNDLGMLDAADWSYAMANAHPDVIRRARHLAPAHSDDGVVRTIRTLLGL</sequence>
<dbReference type="InterPro" id="IPR023214">
    <property type="entry name" value="HAD_sf"/>
</dbReference>
<dbReference type="SFLD" id="SFLDG01140">
    <property type="entry name" value="C2.B:_Phosphomannomutase_and_P"/>
    <property type="match status" value="1"/>
</dbReference>
<dbReference type="InterPro" id="IPR006379">
    <property type="entry name" value="HAD-SF_hydro_IIB"/>
</dbReference>